<evidence type="ECO:0000313" key="3">
    <source>
        <dbReference type="Proteomes" id="UP001177140"/>
    </source>
</evidence>
<feature type="non-terminal residue" evidence="2">
    <location>
        <position position="1"/>
    </location>
</feature>
<gene>
    <name evidence="2" type="ORF">MKW94_000171</name>
</gene>
<evidence type="ECO:0000256" key="1">
    <source>
        <dbReference type="ARBA" id="ARBA00023242"/>
    </source>
</evidence>
<sequence>CCDHPYFVDPSLQRMLTNGLSEAEYLNVGIQASGKLQALDKMLSETKKQGLRVVIIFQ</sequence>
<dbReference type="AlphaFoldDB" id="A0AA41VLJ0"/>
<dbReference type="GO" id="GO:0042393">
    <property type="term" value="F:histone binding"/>
    <property type="evidence" value="ECO:0007669"/>
    <property type="project" value="TreeGrafter"/>
</dbReference>
<keyword evidence="1" id="KW-0539">Nucleus</keyword>
<dbReference type="GO" id="GO:0016887">
    <property type="term" value="F:ATP hydrolysis activity"/>
    <property type="evidence" value="ECO:0007669"/>
    <property type="project" value="TreeGrafter"/>
</dbReference>
<comment type="caution">
    <text evidence="2">The sequence shown here is derived from an EMBL/GenBank/DDBJ whole genome shotgun (WGS) entry which is preliminary data.</text>
</comment>
<dbReference type="GO" id="GO:0003682">
    <property type="term" value="F:chromatin binding"/>
    <property type="evidence" value="ECO:0007669"/>
    <property type="project" value="TreeGrafter"/>
</dbReference>
<dbReference type="Gene3D" id="3.40.50.300">
    <property type="entry name" value="P-loop containing nucleotide triphosphate hydrolases"/>
    <property type="match status" value="1"/>
</dbReference>
<dbReference type="PANTHER" id="PTHR45623:SF13">
    <property type="entry name" value="HELICASE PROTEIN MOM1"/>
    <property type="match status" value="1"/>
</dbReference>
<dbReference type="EMBL" id="JAJJMA010247518">
    <property type="protein sequence ID" value="MCL7043506.1"/>
    <property type="molecule type" value="Genomic_DNA"/>
</dbReference>
<keyword evidence="3" id="KW-1185">Reference proteome</keyword>
<feature type="non-terminal residue" evidence="2">
    <location>
        <position position="58"/>
    </location>
</feature>
<dbReference type="Proteomes" id="UP001177140">
    <property type="component" value="Unassembled WGS sequence"/>
</dbReference>
<dbReference type="InterPro" id="IPR027417">
    <property type="entry name" value="P-loop_NTPase"/>
</dbReference>
<name>A0AA41VLJ0_PAPNU</name>
<accession>A0AA41VLJ0</accession>
<dbReference type="GO" id="GO:0140658">
    <property type="term" value="F:ATP-dependent chromatin remodeler activity"/>
    <property type="evidence" value="ECO:0007669"/>
    <property type="project" value="TreeGrafter"/>
</dbReference>
<dbReference type="GO" id="GO:0003677">
    <property type="term" value="F:DNA binding"/>
    <property type="evidence" value="ECO:0007669"/>
    <property type="project" value="TreeGrafter"/>
</dbReference>
<proteinExistence type="predicted"/>
<evidence type="ECO:0000313" key="2">
    <source>
        <dbReference type="EMBL" id="MCL7043506.1"/>
    </source>
</evidence>
<reference evidence="2" key="1">
    <citation type="submission" date="2022-03" db="EMBL/GenBank/DDBJ databases">
        <title>A functionally conserved STORR gene fusion in Papaver species that diverged 16.8 million years ago.</title>
        <authorList>
            <person name="Catania T."/>
        </authorList>
    </citation>
    <scope>NUCLEOTIDE SEQUENCE</scope>
    <source>
        <strain evidence="2">S-191538</strain>
    </source>
</reference>
<organism evidence="2 3">
    <name type="scientific">Papaver nudicaule</name>
    <name type="common">Iceland poppy</name>
    <dbReference type="NCBI Taxonomy" id="74823"/>
    <lineage>
        <taxon>Eukaryota</taxon>
        <taxon>Viridiplantae</taxon>
        <taxon>Streptophyta</taxon>
        <taxon>Embryophyta</taxon>
        <taxon>Tracheophyta</taxon>
        <taxon>Spermatophyta</taxon>
        <taxon>Magnoliopsida</taxon>
        <taxon>Ranunculales</taxon>
        <taxon>Papaveraceae</taxon>
        <taxon>Papaveroideae</taxon>
        <taxon>Papaver</taxon>
    </lineage>
</organism>
<protein>
    <submittedName>
        <fullName evidence="2">Uncharacterized protein</fullName>
    </submittedName>
</protein>
<dbReference type="GO" id="GO:0000785">
    <property type="term" value="C:chromatin"/>
    <property type="evidence" value="ECO:0007669"/>
    <property type="project" value="TreeGrafter"/>
</dbReference>
<dbReference type="GO" id="GO:0005634">
    <property type="term" value="C:nucleus"/>
    <property type="evidence" value="ECO:0007669"/>
    <property type="project" value="TreeGrafter"/>
</dbReference>
<dbReference type="PANTHER" id="PTHR45623">
    <property type="entry name" value="CHROMODOMAIN-HELICASE-DNA-BINDING PROTEIN 3-RELATED-RELATED"/>
    <property type="match status" value="1"/>
</dbReference>